<sequence length="82" mass="9230">MPTVLTMFGLRVVIYPNDHRPAHVHVQGKGYEAVFHLNCPDGPPQLRENYGFSQRELGKIAAALVKNLALLCAQWRGIHGYF</sequence>
<dbReference type="EMBL" id="VUYU01000012">
    <property type="protein sequence ID" value="NHZ35631.1"/>
    <property type="molecule type" value="Genomic_DNA"/>
</dbReference>
<proteinExistence type="predicted"/>
<dbReference type="Proteomes" id="UP000785613">
    <property type="component" value="Unassembled WGS sequence"/>
</dbReference>
<organism evidence="1 2">
    <name type="scientific">Massilia rubra</name>
    <dbReference type="NCBI Taxonomy" id="2607910"/>
    <lineage>
        <taxon>Bacteria</taxon>
        <taxon>Pseudomonadati</taxon>
        <taxon>Pseudomonadota</taxon>
        <taxon>Betaproteobacteria</taxon>
        <taxon>Burkholderiales</taxon>
        <taxon>Oxalobacteraceae</taxon>
        <taxon>Telluria group</taxon>
        <taxon>Massilia</taxon>
    </lineage>
</organism>
<comment type="caution">
    <text evidence="1">The sequence shown here is derived from an EMBL/GenBank/DDBJ whole genome shotgun (WGS) entry which is preliminary data.</text>
</comment>
<evidence type="ECO:0000313" key="1">
    <source>
        <dbReference type="EMBL" id="NHZ35631.1"/>
    </source>
</evidence>
<accession>A0ABX0M013</accession>
<reference evidence="1 2" key="1">
    <citation type="submission" date="2019-09" db="EMBL/GenBank/DDBJ databases">
        <title>Taxonomy of Antarctic Massilia spp.: description of Massilia rubra sp. nov., Massilia aquatica sp. nov., Massilia mucilaginosa sp. nov., Massilia frigida sp. nov. isolated from streams, lakes and regoliths.</title>
        <authorList>
            <person name="Holochova P."/>
            <person name="Sedlacek I."/>
            <person name="Kralova S."/>
            <person name="Maslanova I."/>
            <person name="Busse H.-J."/>
            <person name="Stankova E."/>
            <person name="Vrbovska V."/>
            <person name="Kovarovic V."/>
            <person name="Bartak M."/>
            <person name="Svec P."/>
            <person name="Pantucek R."/>
        </authorList>
    </citation>
    <scope>NUCLEOTIDE SEQUENCE [LARGE SCALE GENOMIC DNA]</scope>
    <source>
        <strain evidence="1 2">CCM 8692</strain>
    </source>
</reference>
<gene>
    <name evidence="1" type="ORF">F0185_18880</name>
</gene>
<dbReference type="InterPro" id="IPR025427">
    <property type="entry name" value="DUF4160"/>
</dbReference>
<evidence type="ECO:0000313" key="2">
    <source>
        <dbReference type="Proteomes" id="UP000785613"/>
    </source>
</evidence>
<protein>
    <submittedName>
        <fullName evidence="1">DUF4160 domain-containing protein</fullName>
    </submittedName>
</protein>
<dbReference type="RefSeq" id="WP_167227014.1">
    <property type="nucleotide sequence ID" value="NZ_VUYU01000012.1"/>
</dbReference>
<keyword evidence="2" id="KW-1185">Reference proteome</keyword>
<name>A0ABX0M013_9BURK</name>
<dbReference type="Pfam" id="PF13711">
    <property type="entry name" value="DUF4160"/>
    <property type="match status" value="1"/>
</dbReference>